<dbReference type="EMBL" id="SNRY01008572">
    <property type="protein sequence ID" value="KAA6308291.1"/>
    <property type="molecule type" value="Genomic_DNA"/>
</dbReference>
<evidence type="ECO:0000313" key="2">
    <source>
        <dbReference type="EMBL" id="KAA6308291.1"/>
    </source>
</evidence>
<evidence type="ECO:0000256" key="1">
    <source>
        <dbReference type="SAM" id="MobiDB-lite"/>
    </source>
</evidence>
<organism evidence="2">
    <name type="scientific">termite gut metagenome</name>
    <dbReference type="NCBI Taxonomy" id="433724"/>
    <lineage>
        <taxon>unclassified sequences</taxon>
        <taxon>metagenomes</taxon>
        <taxon>organismal metagenomes</taxon>
    </lineage>
</organism>
<feature type="region of interest" description="Disordered" evidence="1">
    <location>
        <begin position="47"/>
        <end position="69"/>
    </location>
</feature>
<protein>
    <recommendedName>
        <fullName evidence="3">ISXO2-like transposase domain-containing protein</fullName>
    </recommendedName>
</protein>
<feature type="non-terminal residue" evidence="2">
    <location>
        <position position="136"/>
    </location>
</feature>
<evidence type="ECO:0008006" key="3">
    <source>
        <dbReference type="Google" id="ProtNLM"/>
    </source>
</evidence>
<dbReference type="AlphaFoldDB" id="A0A5J4PHQ2"/>
<dbReference type="NCBIfam" id="NF033547">
    <property type="entry name" value="transpos_IS1595"/>
    <property type="match status" value="1"/>
</dbReference>
<comment type="caution">
    <text evidence="2">The sequence shown here is derived from an EMBL/GenBank/DDBJ whole genome shotgun (WGS) entry which is preliminary data.</text>
</comment>
<proteinExistence type="predicted"/>
<gene>
    <name evidence="2" type="ORF">EZS27_040027</name>
</gene>
<accession>A0A5J4PHQ2</accession>
<reference evidence="2" key="1">
    <citation type="submission" date="2019-03" db="EMBL/GenBank/DDBJ databases">
        <title>Single cell metagenomics reveals metabolic interactions within the superorganism composed of flagellate Streblomastix strix and complex community of Bacteroidetes bacteria on its surface.</title>
        <authorList>
            <person name="Treitli S.C."/>
            <person name="Kolisko M."/>
            <person name="Husnik F."/>
            <person name="Keeling P."/>
            <person name="Hampl V."/>
        </authorList>
    </citation>
    <scope>NUCLEOTIDE SEQUENCE</scope>
    <source>
        <strain evidence="2">STM</strain>
    </source>
</reference>
<sequence>MDKIKEKLHINKKTAFNWRHKILSSYEQNTGEEFAGVVESDETFFEHSEKGSRHLRRPPRKRGCDSKKRGISTDKAAVIVSKDRSKSLIMTVSTMGRVTKSDIKESFQNPLPKESILCSDGHVSYKGYSIYNNLKH</sequence>
<name>A0A5J4PHQ2_9ZZZZ</name>